<dbReference type="RefSeq" id="WP_055424333.1">
    <property type="nucleotide sequence ID" value="NZ_CYHH01000021.1"/>
</dbReference>
<accession>A0A0K6IYE3</accession>
<keyword evidence="1" id="KW-0472">Membrane</keyword>
<dbReference type="EMBL" id="CYHH01000021">
    <property type="protein sequence ID" value="CUB08098.1"/>
    <property type="molecule type" value="Genomic_DNA"/>
</dbReference>
<keyword evidence="1" id="KW-0812">Transmembrane</keyword>
<name>A0A0K6IYE3_9PROT</name>
<reference evidence="3" key="1">
    <citation type="submission" date="2015-08" db="EMBL/GenBank/DDBJ databases">
        <authorList>
            <person name="Babu N.S."/>
            <person name="Beckwith C.J."/>
            <person name="Beseler K.G."/>
            <person name="Brison A."/>
            <person name="Carone J.V."/>
            <person name="Caskin T.P."/>
            <person name="Diamond M."/>
            <person name="Durham M.E."/>
            <person name="Foxe J.M."/>
            <person name="Go M."/>
            <person name="Henderson B.A."/>
            <person name="Jones I.B."/>
            <person name="McGettigan J.A."/>
            <person name="Micheletti S.J."/>
            <person name="Nasrallah M.E."/>
            <person name="Ortiz D."/>
            <person name="Piller C.R."/>
            <person name="Privatt S.R."/>
            <person name="Schneider S.L."/>
            <person name="Sharp S."/>
            <person name="Smith T.C."/>
            <person name="Stanton J.D."/>
            <person name="Ullery H.E."/>
            <person name="Wilson R.J."/>
            <person name="Serrano M.G."/>
            <person name="Buck G."/>
            <person name="Lee V."/>
            <person name="Wang Y."/>
            <person name="Carvalho R."/>
            <person name="Voegtly L."/>
            <person name="Shi R."/>
            <person name="Duckworth R."/>
            <person name="Johnson A."/>
            <person name="Loviza R."/>
            <person name="Walstead R."/>
            <person name="Shah Z."/>
            <person name="Kiflezghi M."/>
            <person name="Wade K."/>
            <person name="Ball S.L."/>
            <person name="Bradley K.W."/>
            <person name="Asai D.J."/>
            <person name="Bowman C.A."/>
            <person name="Russell D.A."/>
            <person name="Pope W.H."/>
            <person name="Jacobs-Sera D."/>
            <person name="Hendrix R.W."/>
            <person name="Hatfull G.F."/>
        </authorList>
    </citation>
    <scope>NUCLEOTIDE SEQUENCE [LARGE SCALE GENOMIC DNA]</scope>
    <source>
        <strain evidence="3">JCM 19170</strain>
    </source>
</reference>
<gene>
    <name evidence="2" type="ORF">Ga0061068_1215</name>
</gene>
<evidence type="ECO:0000313" key="3">
    <source>
        <dbReference type="Proteomes" id="UP000182108"/>
    </source>
</evidence>
<dbReference type="AlphaFoldDB" id="A0A0K6IYE3"/>
<evidence type="ECO:0000256" key="1">
    <source>
        <dbReference type="SAM" id="Phobius"/>
    </source>
</evidence>
<feature type="transmembrane region" description="Helical" evidence="1">
    <location>
        <begin position="36"/>
        <end position="55"/>
    </location>
</feature>
<keyword evidence="1" id="KW-1133">Transmembrane helix</keyword>
<proteinExistence type="predicted"/>
<dbReference type="OrthoDB" id="8565614at2"/>
<sequence>MIPKSKESIRDMLIAGAFIAMGALLPGSLLDKGFEAHIGGIAMGLGIGWLIKSIIDNSKGEKKHES</sequence>
<protein>
    <recommendedName>
        <fullName evidence="4">Rhomboid family</fullName>
    </recommendedName>
</protein>
<evidence type="ECO:0000313" key="2">
    <source>
        <dbReference type="EMBL" id="CUB08098.1"/>
    </source>
</evidence>
<keyword evidence="3" id="KW-1185">Reference proteome</keyword>
<dbReference type="Proteomes" id="UP000182108">
    <property type="component" value="Unassembled WGS sequence"/>
</dbReference>
<evidence type="ECO:0008006" key="4">
    <source>
        <dbReference type="Google" id="ProtNLM"/>
    </source>
</evidence>
<feature type="transmembrane region" description="Helical" evidence="1">
    <location>
        <begin position="12"/>
        <end position="30"/>
    </location>
</feature>
<organism evidence="2 3">
    <name type="scientific">Tepidiphilus thermophilus</name>
    <dbReference type="NCBI Taxonomy" id="876478"/>
    <lineage>
        <taxon>Bacteria</taxon>
        <taxon>Pseudomonadati</taxon>
        <taxon>Pseudomonadota</taxon>
        <taxon>Hydrogenophilia</taxon>
        <taxon>Hydrogenophilales</taxon>
        <taxon>Hydrogenophilaceae</taxon>
        <taxon>Tepidiphilus</taxon>
    </lineage>
</organism>